<protein>
    <submittedName>
        <fullName evidence="2">Uncharacterized protein</fullName>
    </submittedName>
</protein>
<evidence type="ECO:0000313" key="2">
    <source>
        <dbReference type="EnsemblPlants" id="OB01G50500.1"/>
    </source>
</evidence>
<proteinExistence type="predicted"/>
<feature type="region of interest" description="Disordered" evidence="1">
    <location>
        <begin position="66"/>
        <end position="88"/>
    </location>
</feature>
<evidence type="ECO:0000313" key="3">
    <source>
        <dbReference type="Proteomes" id="UP000006038"/>
    </source>
</evidence>
<dbReference type="AlphaFoldDB" id="J3L744"/>
<reference evidence="2" key="2">
    <citation type="submission" date="2013-04" db="UniProtKB">
        <authorList>
            <consortium name="EnsemblPlants"/>
        </authorList>
    </citation>
    <scope>IDENTIFICATION</scope>
</reference>
<sequence length="108" mass="11856">NESWSECSGCYGNLLPSKLHINHSRETILVTVNEQDESTPACMQILRSYIHISEVQSPPGYLISWAKEGPSGSSPKSTKKSGLIESPPFSVSTSICNMWEPFLTRSGP</sequence>
<dbReference type="HOGENOM" id="CLU_2203743_0_0_1"/>
<dbReference type="Gramene" id="OB01G50500.1">
    <property type="protein sequence ID" value="OB01G50500.1"/>
    <property type="gene ID" value="OB01G50500"/>
</dbReference>
<accession>J3L744</accession>
<dbReference type="Proteomes" id="UP000006038">
    <property type="component" value="Chromosome 1"/>
</dbReference>
<evidence type="ECO:0000256" key="1">
    <source>
        <dbReference type="SAM" id="MobiDB-lite"/>
    </source>
</evidence>
<dbReference type="OMA" id="YLISWAK"/>
<reference evidence="2" key="1">
    <citation type="journal article" date="2013" name="Nat. Commun.">
        <title>Whole-genome sequencing of Oryza brachyantha reveals mechanisms underlying Oryza genome evolution.</title>
        <authorList>
            <person name="Chen J."/>
            <person name="Huang Q."/>
            <person name="Gao D."/>
            <person name="Wang J."/>
            <person name="Lang Y."/>
            <person name="Liu T."/>
            <person name="Li B."/>
            <person name="Bai Z."/>
            <person name="Luis Goicoechea J."/>
            <person name="Liang C."/>
            <person name="Chen C."/>
            <person name="Zhang W."/>
            <person name="Sun S."/>
            <person name="Liao Y."/>
            <person name="Zhang X."/>
            <person name="Yang L."/>
            <person name="Song C."/>
            <person name="Wang M."/>
            <person name="Shi J."/>
            <person name="Liu G."/>
            <person name="Liu J."/>
            <person name="Zhou H."/>
            <person name="Zhou W."/>
            <person name="Yu Q."/>
            <person name="An N."/>
            <person name="Chen Y."/>
            <person name="Cai Q."/>
            <person name="Wang B."/>
            <person name="Liu B."/>
            <person name="Min J."/>
            <person name="Huang Y."/>
            <person name="Wu H."/>
            <person name="Li Z."/>
            <person name="Zhang Y."/>
            <person name="Yin Y."/>
            <person name="Song W."/>
            <person name="Jiang J."/>
            <person name="Jackson S.A."/>
            <person name="Wing R.A."/>
            <person name="Wang J."/>
            <person name="Chen M."/>
        </authorList>
    </citation>
    <scope>NUCLEOTIDE SEQUENCE [LARGE SCALE GENOMIC DNA]</scope>
    <source>
        <strain evidence="2">cv. IRGC 101232</strain>
    </source>
</reference>
<keyword evidence="3" id="KW-1185">Reference proteome</keyword>
<organism evidence="2">
    <name type="scientific">Oryza brachyantha</name>
    <name type="common">malo sina</name>
    <dbReference type="NCBI Taxonomy" id="4533"/>
    <lineage>
        <taxon>Eukaryota</taxon>
        <taxon>Viridiplantae</taxon>
        <taxon>Streptophyta</taxon>
        <taxon>Embryophyta</taxon>
        <taxon>Tracheophyta</taxon>
        <taxon>Spermatophyta</taxon>
        <taxon>Magnoliopsida</taxon>
        <taxon>Liliopsida</taxon>
        <taxon>Poales</taxon>
        <taxon>Poaceae</taxon>
        <taxon>BOP clade</taxon>
        <taxon>Oryzoideae</taxon>
        <taxon>Oryzeae</taxon>
        <taxon>Oryzinae</taxon>
        <taxon>Oryza</taxon>
    </lineage>
</organism>
<dbReference type="EnsemblPlants" id="OB01G50500.1">
    <property type="protein sequence ID" value="OB01G50500.1"/>
    <property type="gene ID" value="OB01G50500"/>
</dbReference>
<name>J3L744_ORYBR</name>